<organism evidence="1 2">
    <name type="scientific">Terfezia boudieri ATCC MYA-4762</name>
    <dbReference type="NCBI Taxonomy" id="1051890"/>
    <lineage>
        <taxon>Eukaryota</taxon>
        <taxon>Fungi</taxon>
        <taxon>Dikarya</taxon>
        <taxon>Ascomycota</taxon>
        <taxon>Pezizomycotina</taxon>
        <taxon>Pezizomycetes</taxon>
        <taxon>Pezizales</taxon>
        <taxon>Pezizaceae</taxon>
        <taxon>Terfezia</taxon>
    </lineage>
</organism>
<protein>
    <recommendedName>
        <fullName evidence="3">Tc1-like transposase DDE domain-containing protein</fullName>
    </recommendedName>
</protein>
<name>A0A3N4LVC2_9PEZI</name>
<evidence type="ECO:0000313" key="1">
    <source>
        <dbReference type="EMBL" id="RPB25539.1"/>
    </source>
</evidence>
<dbReference type="EMBL" id="ML121537">
    <property type="protein sequence ID" value="RPB25539.1"/>
    <property type="molecule type" value="Genomic_DNA"/>
</dbReference>
<proteinExistence type="predicted"/>
<dbReference type="Proteomes" id="UP000267821">
    <property type="component" value="Unassembled WGS sequence"/>
</dbReference>
<reference evidence="1 2" key="1">
    <citation type="journal article" date="2018" name="Nat. Ecol. Evol.">
        <title>Pezizomycetes genomes reveal the molecular basis of ectomycorrhizal truffle lifestyle.</title>
        <authorList>
            <person name="Murat C."/>
            <person name="Payen T."/>
            <person name="Noel B."/>
            <person name="Kuo A."/>
            <person name="Morin E."/>
            <person name="Chen J."/>
            <person name="Kohler A."/>
            <person name="Krizsan K."/>
            <person name="Balestrini R."/>
            <person name="Da Silva C."/>
            <person name="Montanini B."/>
            <person name="Hainaut M."/>
            <person name="Levati E."/>
            <person name="Barry K.W."/>
            <person name="Belfiori B."/>
            <person name="Cichocki N."/>
            <person name="Clum A."/>
            <person name="Dockter R.B."/>
            <person name="Fauchery L."/>
            <person name="Guy J."/>
            <person name="Iotti M."/>
            <person name="Le Tacon F."/>
            <person name="Lindquist E.A."/>
            <person name="Lipzen A."/>
            <person name="Malagnac F."/>
            <person name="Mello A."/>
            <person name="Molinier V."/>
            <person name="Miyauchi S."/>
            <person name="Poulain J."/>
            <person name="Riccioni C."/>
            <person name="Rubini A."/>
            <person name="Sitrit Y."/>
            <person name="Splivallo R."/>
            <person name="Traeger S."/>
            <person name="Wang M."/>
            <person name="Zifcakova L."/>
            <person name="Wipf D."/>
            <person name="Zambonelli A."/>
            <person name="Paolocci F."/>
            <person name="Nowrousian M."/>
            <person name="Ottonello S."/>
            <person name="Baldrian P."/>
            <person name="Spatafora J.W."/>
            <person name="Henrissat B."/>
            <person name="Nagy L.G."/>
            <person name="Aury J.M."/>
            <person name="Wincker P."/>
            <person name="Grigoriev I.V."/>
            <person name="Bonfante P."/>
            <person name="Martin F.M."/>
        </authorList>
    </citation>
    <scope>NUCLEOTIDE SEQUENCE [LARGE SCALE GENOMIC DNA]</scope>
    <source>
        <strain evidence="1 2">ATCC MYA-4762</strain>
    </source>
</reference>
<evidence type="ECO:0000313" key="2">
    <source>
        <dbReference type="Proteomes" id="UP000267821"/>
    </source>
</evidence>
<gene>
    <name evidence="1" type="ORF">L211DRAFT_822292</name>
</gene>
<keyword evidence="2" id="KW-1185">Reference proteome</keyword>
<dbReference type="InParanoid" id="A0A3N4LVC2"/>
<dbReference type="OrthoDB" id="5411700at2759"/>
<sequence>MPWLTKKKRTCRTATYASQIVRRHQHKCTEVPGLEELEDSDIEEQLEDSDIEEAWETRDQELIMEADAFAKLKGFFNGRFRVCTYNKILSRKSTVQEGIEARGHLVLFYPKFHCELNFIEIFWAAAKRYAWENCEYSLQCLRDTIPLSLDSVSELTTGVSIINVNELWMHIEMDVNMEQ</sequence>
<dbReference type="AlphaFoldDB" id="A0A3N4LVC2"/>
<accession>A0A3N4LVC2</accession>
<evidence type="ECO:0008006" key="3">
    <source>
        <dbReference type="Google" id="ProtNLM"/>
    </source>
</evidence>